<evidence type="ECO:0000256" key="2">
    <source>
        <dbReference type="ARBA" id="ARBA00023242"/>
    </source>
</evidence>
<keyword evidence="2" id="KW-0539">Nucleus</keyword>
<reference evidence="4 5" key="1">
    <citation type="submission" date="2017-08" db="EMBL/GenBank/DDBJ databases">
        <title>Acidophilic green algal genome provides insights into adaptation to an acidic environment.</title>
        <authorList>
            <person name="Hirooka S."/>
            <person name="Hirose Y."/>
            <person name="Kanesaki Y."/>
            <person name="Higuchi S."/>
            <person name="Fujiwara T."/>
            <person name="Onuma R."/>
            <person name="Era A."/>
            <person name="Ohbayashi R."/>
            <person name="Uzuka A."/>
            <person name="Nozaki H."/>
            <person name="Yoshikawa H."/>
            <person name="Miyagishima S.Y."/>
        </authorList>
    </citation>
    <scope>NUCLEOTIDE SEQUENCE [LARGE SCALE GENOMIC DNA]</scope>
    <source>
        <strain evidence="4 5">NIES-2499</strain>
    </source>
</reference>
<dbReference type="EMBL" id="BEGY01000045">
    <property type="protein sequence ID" value="GAX79718.1"/>
    <property type="molecule type" value="Genomic_DNA"/>
</dbReference>
<evidence type="ECO:0000256" key="1">
    <source>
        <dbReference type="ARBA" id="ARBA00004123"/>
    </source>
</evidence>
<dbReference type="AlphaFoldDB" id="A0A250X9H4"/>
<proteinExistence type="predicted"/>
<evidence type="ECO:0000256" key="3">
    <source>
        <dbReference type="SAM" id="Coils"/>
    </source>
</evidence>
<keyword evidence="3" id="KW-0175">Coiled coil</keyword>
<accession>A0A250X9H4</accession>
<feature type="coiled-coil region" evidence="3">
    <location>
        <begin position="60"/>
        <end position="169"/>
    </location>
</feature>
<dbReference type="STRING" id="1157962.A0A250X9H4"/>
<dbReference type="GO" id="GO:0006397">
    <property type="term" value="P:mRNA processing"/>
    <property type="evidence" value="ECO:0007669"/>
    <property type="project" value="InterPro"/>
</dbReference>
<gene>
    <name evidence="4" type="ORF">CEUSTIGMA_g7159.t1</name>
</gene>
<name>A0A250X9H4_9CHLO</name>
<dbReference type="InterPro" id="IPR008501">
    <property type="entry name" value="THOC7/Mft1"/>
</dbReference>
<dbReference type="Pfam" id="PF05615">
    <property type="entry name" value="THOC7"/>
    <property type="match status" value="1"/>
</dbReference>
<dbReference type="GO" id="GO:0000445">
    <property type="term" value="C:THO complex part of transcription export complex"/>
    <property type="evidence" value="ECO:0007669"/>
    <property type="project" value="InterPro"/>
</dbReference>
<evidence type="ECO:0000313" key="4">
    <source>
        <dbReference type="EMBL" id="GAX79718.1"/>
    </source>
</evidence>
<dbReference type="OrthoDB" id="205166at2759"/>
<evidence type="ECO:0008006" key="6">
    <source>
        <dbReference type="Google" id="ProtNLM"/>
    </source>
</evidence>
<comment type="subcellular location">
    <subcellularLocation>
        <location evidence="1">Nucleus</location>
    </subcellularLocation>
</comment>
<organism evidence="4 5">
    <name type="scientific">Chlamydomonas eustigma</name>
    <dbReference type="NCBI Taxonomy" id="1157962"/>
    <lineage>
        <taxon>Eukaryota</taxon>
        <taxon>Viridiplantae</taxon>
        <taxon>Chlorophyta</taxon>
        <taxon>core chlorophytes</taxon>
        <taxon>Chlorophyceae</taxon>
        <taxon>CS clade</taxon>
        <taxon>Chlamydomonadales</taxon>
        <taxon>Chlamydomonadaceae</taxon>
        <taxon>Chlamydomonas</taxon>
    </lineage>
</organism>
<sequence>MRISNTSYMSIKVSFTAAEEEAIIRARFLTGASVSRGAPPFQKLLKRFVELVDKVENGSKEASEDALKALLREITVIELQASKYQAIGVAQKKEQEIYVDKQRLLQEHIEQAKRDIEDKKKELQEARIVRQHMEEYEVLRGMICELPARSVTQAEIDRINKHMERIEAEGLKHAAIMEKKRKQYALLFHVLDELQRLPDDPDQLDTAVHAPESTDIATVGQNAMEVDT</sequence>
<evidence type="ECO:0000313" key="5">
    <source>
        <dbReference type="Proteomes" id="UP000232323"/>
    </source>
</evidence>
<keyword evidence="5" id="KW-1185">Reference proteome</keyword>
<comment type="caution">
    <text evidence="4">The sequence shown here is derived from an EMBL/GenBank/DDBJ whole genome shotgun (WGS) entry which is preliminary data.</text>
</comment>
<protein>
    <recommendedName>
        <fullName evidence="6">THO complex subunit 7 homolog</fullName>
    </recommendedName>
</protein>
<dbReference type="Proteomes" id="UP000232323">
    <property type="component" value="Unassembled WGS sequence"/>
</dbReference>